<dbReference type="SUPFAM" id="SSF53474">
    <property type="entry name" value="alpha/beta-Hydrolases"/>
    <property type="match status" value="1"/>
</dbReference>
<dbReference type="PANTHER" id="PTHR43248:SF29">
    <property type="entry name" value="TRIPEPTIDYL AMINOPEPTIDASE"/>
    <property type="match status" value="1"/>
</dbReference>
<evidence type="ECO:0000259" key="6">
    <source>
        <dbReference type="Pfam" id="PF08386"/>
    </source>
</evidence>
<dbReference type="Pfam" id="PF08386">
    <property type="entry name" value="Abhydrolase_4"/>
    <property type="match status" value="1"/>
</dbReference>
<dbReference type="EMBL" id="AGUD01000023">
    <property type="protein sequence ID" value="EHN12447.1"/>
    <property type="molecule type" value="Genomic_DNA"/>
</dbReference>
<dbReference type="OrthoDB" id="4006962at2"/>
<dbReference type="InterPro" id="IPR051601">
    <property type="entry name" value="Serine_prot/Carboxylest_S33"/>
</dbReference>
<dbReference type="Proteomes" id="UP000005143">
    <property type="component" value="Unassembled WGS sequence"/>
</dbReference>
<dbReference type="PANTHER" id="PTHR43248">
    <property type="entry name" value="2-SUCCINYL-6-HYDROXY-2,4-CYCLOHEXADIENE-1-CARBOXYLATE SYNTHASE"/>
    <property type="match status" value="1"/>
</dbReference>
<accession>H0E1L3</accession>
<reference evidence="7 8" key="1">
    <citation type="journal article" date="2013" name="Biodegradation">
        <title>Quantitative proteomic analysis of ibuprofen-degrading Patulibacter sp. strain I11.</title>
        <authorList>
            <person name="Almeida B."/>
            <person name="Kjeldal H."/>
            <person name="Lolas I."/>
            <person name="Knudsen A.D."/>
            <person name="Carvalho G."/>
            <person name="Nielsen K.L."/>
            <person name="Barreto Crespo M.T."/>
            <person name="Stensballe A."/>
            <person name="Nielsen J.L."/>
        </authorList>
    </citation>
    <scope>NUCLEOTIDE SEQUENCE [LARGE SCALE GENOMIC DNA]</scope>
    <source>
        <strain evidence="7 8">I11</strain>
    </source>
</reference>
<dbReference type="Pfam" id="PF00561">
    <property type="entry name" value="Abhydrolase_1"/>
    <property type="match status" value="1"/>
</dbReference>
<evidence type="ECO:0000313" key="7">
    <source>
        <dbReference type="EMBL" id="EHN12447.1"/>
    </source>
</evidence>
<dbReference type="InterPro" id="IPR013595">
    <property type="entry name" value="Pept_S33_TAP-like_C"/>
</dbReference>
<gene>
    <name evidence="7" type="ORF">PAI11_06750</name>
</gene>
<dbReference type="GO" id="GO:0008233">
    <property type="term" value="F:peptidase activity"/>
    <property type="evidence" value="ECO:0007669"/>
    <property type="project" value="UniProtKB-KW"/>
</dbReference>
<dbReference type="Gene3D" id="3.40.50.1820">
    <property type="entry name" value="alpha/beta hydrolase"/>
    <property type="match status" value="1"/>
</dbReference>
<evidence type="ECO:0000256" key="4">
    <source>
        <dbReference type="SAM" id="SignalP"/>
    </source>
</evidence>
<name>H0E1L3_9ACTN</name>
<feature type="domain" description="Peptidase S33 tripeptidyl aminopeptidase-like C-terminal" evidence="6">
    <location>
        <begin position="388"/>
        <end position="481"/>
    </location>
</feature>
<evidence type="ECO:0000256" key="3">
    <source>
        <dbReference type="ARBA" id="ARBA00022801"/>
    </source>
</evidence>
<dbReference type="GO" id="GO:0006508">
    <property type="term" value="P:proteolysis"/>
    <property type="evidence" value="ECO:0007669"/>
    <property type="project" value="UniProtKB-KW"/>
</dbReference>
<sequence>MMTSPLSARSALAAAIAGATCLAAPGLAGADELRWRSCATAETAPGLQCSSLRVPLDWARPGGPRVRLAIARLPARDQRRRIGPLLVNPGGPGGSAVEALAEGLFTPRATMGALRERFDLIGVDPRGVGGSTRLRCGPALRRLGVPPVDLSDAAFAAFRKANAAAGRECRTRSGRLFDHVDSATAARDLDAVRHALGARRISWLGLSYGSLLGEDYAARYPRRVRAMVLDGAVDRARPTERALIEEATAQGRAFAAFGAWCAATSGCALHGQDVGAVVDRLTSVPGGVPNTAIGRPATGAEISYGLNEGLQMPEVWPLVAEVLARADGQRGPADAAGIVRREPAVDPLYRTVTCADLDSGIASAADARRLLGRVRAVAPHTWRYTEWWDVMTGCSGWPVARRDRSTAGRISGVDRVLVVGNATDPSTPLPWARGLSRRIAGSRLLIFDGVGHTGLLHSRCVQRQQARFLVTRALPPRGAVCRA</sequence>
<comment type="caution">
    <text evidence="7">The sequence shown here is derived from an EMBL/GenBank/DDBJ whole genome shotgun (WGS) entry which is preliminary data.</text>
</comment>
<evidence type="ECO:0000313" key="8">
    <source>
        <dbReference type="Proteomes" id="UP000005143"/>
    </source>
</evidence>
<keyword evidence="7" id="KW-0645">Protease</keyword>
<organism evidence="7 8">
    <name type="scientific">Patulibacter medicamentivorans</name>
    <dbReference type="NCBI Taxonomy" id="1097667"/>
    <lineage>
        <taxon>Bacteria</taxon>
        <taxon>Bacillati</taxon>
        <taxon>Actinomycetota</taxon>
        <taxon>Thermoleophilia</taxon>
        <taxon>Solirubrobacterales</taxon>
        <taxon>Patulibacteraceae</taxon>
        <taxon>Patulibacter</taxon>
    </lineage>
</organism>
<dbReference type="InterPro" id="IPR029058">
    <property type="entry name" value="AB_hydrolase_fold"/>
</dbReference>
<keyword evidence="2 4" id="KW-0732">Signal</keyword>
<dbReference type="AlphaFoldDB" id="H0E1L3"/>
<dbReference type="RefSeq" id="WP_007570865.1">
    <property type="nucleotide sequence ID" value="NZ_AGUD01000023.1"/>
</dbReference>
<feature type="signal peptide" evidence="4">
    <location>
        <begin position="1"/>
        <end position="30"/>
    </location>
</feature>
<comment type="similarity">
    <text evidence="1">Belongs to the peptidase S33 family.</text>
</comment>
<evidence type="ECO:0000259" key="5">
    <source>
        <dbReference type="Pfam" id="PF00561"/>
    </source>
</evidence>
<keyword evidence="3" id="KW-0378">Hydrolase</keyword>
<dbReference type="InterPro" id="IPR000073">
    <property type="entry name" value="AB_hydrolase_1"/>
</dbReference>
<evidence type="ECO:0000256" key="2">
    <source>
        <dbReference type="ARBA" id="ARBA00022729"/>
    </source>
</evidence>
<protein>
    <submittedName>
        <fullName evidence="7">Putative exported protease</fullName>
    </submittedName>
</protein>
<keyword evidence="8" id="KW-1185">Reference proteome</keyword>
<feature type="domain" description="AB hydrolase-1" evidence="5">
    <location>
        <begin position="84"/>
        <end position="275"/>
    </location>
</feature>
<proteinExistence type="inferred from homology"/>
<feature type="chain" id="PRO_5003531108" evidence="4">
    <location>
        <begin position="31"/>
        <end position="483"/>
    </location>
</feature>
<evidence type="ECO:0000256" key="1">
    <source>
        <dbReference type="ARBA" id="ARBA00010088"/>
    </source>
</evidence>